<dbReference type="Gene3D" id="3.10.620.30">
    <property type="match status" value="1"/>
</dbReference>
<feature type="domain" description="Transglutaminase-like" evidence="2">
    <location>
        <begin position="285"/>
        <end position="393"/>
    </location>
</feature>
<organism evidence="4 5">
    <name type="scientific">Bacteroides acidifaciens</name>
    <dbReference type="NCBI Taxonomy" id="85831"/>
    <lineage>
        <taxon>Bacteria</taxon>
        <taxon>Pseudomonadati</taxon>
        <taxon>Bacteroidota</taxon>
        <taxon>Bacteroidia</taxon>
        <taxon>Bacteroidales</taxon>
        <taxon>Bacteroidaceae</taxon>
        <taxon>Bacteroides</taxon>
    </lineage>
</organism>
<dbReference type="Pfam" id="PF01841">
    <property type="entry name" value="Transglut_core"/>
    <property type="match status" value="1"/>
</dbReference>
<name>A0A4S2AJ77_9BACE</name>
<keyword evidence="5" id="KW-1185">Reference proteome</keyword>
<dbReference type="AlphaFoldDB" id="A0A4S2AJ77"/>
<evidence type="ECO:0000256" key="1">
    <source>
        <dbReference type="SAM" id="SignalP"/>
    </source>
</evidence>
<evidence type="ECO:0000259" key="3">
    <source>
        <dbReference type="Pfam" id="PF12969"/>
    </source>
</evidence>
<dbReference type="Gene3D" id="2.60.120.1130">
    <property type="match status" value="1"/>
</dbReference>
<evidence type="ECO:0000313" key="5">
    <source>
        <dbReference type="Proteomes" id="UP000305751"/>
    </source>
</evidence>
<keyword evidence="1" id="KW-0732">Signal</keyword>
<comment type="caution">
    <text evidence="4">The sequence shown here is derived from an EMBL/GenBank/DDBJ whole genome shotgun (WGS) entry which is preliminary data.</text>
</comment>
<dbReference type="EMBL" id="SRZA01000047">
    <property type="protein sequence ID" value="TGY01117.1"/>
    <property type="molecule type" value="Genomic_DNA"/>
</dbReference>
<dbReference type="SUPFAM" id="SSF54001">
    <property type="entry name" value="Cysteine proteinases"/>
    <property type="match status" value="1"/>
</dbReference>
<dbReference type="Gene3D" id="2.60.40.3140">
    <property type="match status" value="1"/>
</dbReference>
<dbReference type="Proteomes" id="UP000305751">
    <property type="component" value="Unassembled WGS sequence"/>
</dbReference>
<reference evidence="4 5" key="1">
    <citation type="submission" date="2019-04" db="EMBL/GenBank/DDBJ databases">
        <title>Microbes associate with the intestines of laboratory mice.</title>
        <authorList>
            <person name="Navarre W."/>
            <person name="Wong E."/>
            <person name="Huang K."/>
            <person name="Tropini C."/>
            <person name="Ng K."/>
            <person name="Yu B."/>
        </authorList>
    </citation>
    <scope>NUCLEOTIDE SEQUENCE [LARGE SCALE GENOMIC DNA]</scope>
    <source>
        <strain evidence="4 5">NM70_E10</strain>
    </source>
</reference>
<feature type="chain" id="PRO_5020964561" evidence="1">
    <location>
        <begin position="37"/>
        <end position="640"/>
    </location>
</feature>
<dbReference type="InterPro" id="IPR038765">
    <property type="entry name" value="Papain-like_cys_pep_sf"/>
</dbReference>
<sequence length="640" mass="72127">MKHPNQSNSIKHFIKKVSTLSYVVFCLSLLATPVRAQDTIKDANSVVTDARTEILCKSMTQSVEKESRTITILNRKGLEDAAFYCGCDMFRSLQKFSGEIINASGQTVRKIKKSDLQKSEYSSSLTTDDYFYYYECNYPSFPFTVKYEWEMKCNNGLIGYSTFVPQTSFNQGVEKAAYRIELPAGQGCRYRELNTQGKGIEAKESTGPEGQQVIEVTAHRLSPILREPFGPSSAELFPRVYFAPSAFKYDKSEGDISTWQKYGEWQYQLLDGRDQLTDPFRAKLHELTAHCSTDREKVKAVYDYLAKTTRYVSIQLGIGGLQPIAAADVYRTGFGDCKGLSNYTRAMLKELGIPSTYTVISTTNERLLPDFSSANQMNHVILQVPLPQDTLWLECTNPQLPFGYVHQGIAGHDALLIEPEGGRIHRLPTYPDSLNTQCIVAEVTLSPTAEAKISVNEVSRLFQYEDEAGIVYLQPNKQKDRIRADINLSQADILNLQIKECKETAPSITFDYSVNSNQYGHKTGNRLFVPANIFRKGFSVPSVTKRTYPIHINYGYSDTDSIRIRLPEGYAIEGLPKPIDVTGKFGSFHSSVEVKDKEIHIVHRLFMPKGIYAPDEYEAFIGFRKLVAGQYGGKIILKKE</sequence>
<feature type="signal peptide" evidence="1">
    <location>
        <begin position="1"/>
        <end position="36"/>
    </location>
</feature>
<dbReference type="RefSeq" id="WP_136014632.1">
    <property type="nucleotide sequence ID" value="NZ_CAKOCY010000042.1"/>
</dbReference>
<feature type="domain" description="DUF3857" evidence="3">
    <location>
        <begin position="63"/>
        <end position="223"/>
    </location>
</feature>
<evidence type="ECO:0000313" key="4">
    <source>
        <dbReference type="EMBL" id="TGY01117.1"/>
    </source>
</evidence>
<gene>
    <name evidence="4" type="ORF">E5356_13815</name>
</gene>
<evidence type="ECO:0000259" key="2">
    <source>
        <dbReference type="Pfam" id="PF01841"/>
    </source>
</evidence>
<proteinExistence type="predicted"/>
<protein>
    <submittedName>
        <fullName evidence="4">DUF3857 domain-containing protein</fullName>
    </submittedName>
</protein>
<dbReference type="InterPro" id="IPR024618">
    <property type="entry name" value="DUF3857"/>
</dbReference>
<accession>A0A4S2AJ77</accession>
<dbReference type="InterPro" id="IPR002931">
    <property type="entry name" value="Transglutaminase-like"/>
</dbReference>
<dbReference type="Pfam" id="PF12969">
    <property type="entry name" value="DUF3857"/>
    <property type="match status" value="1"/>
</dbReference>